<sequence length="363" mass="41424">MEKMDWPLHFVTFNLSLNKWFFIRVVFYKEGAMARLPSISIAFQFSGGWHEWVVEQSYSNEFNVVGEASYVVSWVTLGSTEKFCGNVEADISQIPSSARWVEGETFVLRWPITTPLSKEEDLLILNMRCTVGNGAKVEFWDDFWTNVPSLKKAFPRIYNIAVRKHSKVNEFGCFMNDSAVCIGNVEDRLSWQRSSDGLYTPKSFCVLKSCDGLEEDWFWKLTWANLASPKVEIFVRRDVKQRISVFSELLKRNVSGVHWDAMLVFPANVKMLLEICCVQKFRRKKRLSLTIAVIVLSAFLKPRSLELAFGCALMLFVAAVSSIRRGGPNVHVRANRLMQNAAKFAAFLGFDVCAWGIFSMLPG</sequence>
<keyword evidence="1" id="KW-0812">Transmembrane</keyword>
<dbReference type="PANTHER" id="PTHR36617">
    <property type="entry name" value="PROTEIN, PUTATIVE-RELATED"/>
    <property type="match status" value="1"/>
</dbReference>
<proteinExistence type="predicted"/>
<name>A0A6A2ZQ35_HIBSY</name>
<gene>
    <name evidence="2" type="ORF">F3Y22_tig00110788pilonHSYRG00091</name>
</gene>
<reference evidence="2" key="1">
    <citation type="submission" date="2019-09" db="EMBL/GenBank/DDBJ databases">
        <title>Draft genome information of white flower Hibiscus syriacus.</title>
        <authorList>
            <person name="Kim Y.-M."/>
        </authorList>
    </citation>
    <scope>NUCLEOTIDE SEQUENCE [LARGE SCALE GENOMIC DNA]</scope>
    <source>
        <strain evidence="2">YM2019G1</strain>
    </source>
</reference>
<dbReference type="EMBL" id="VEPZ02001112">
    <property type="protein sequence ID" value="KAE8693913.1"/>
    <property type="molecule type" value="Genomic_DNA"/>
</dbReference>
<feature type="transmembrane region" description="Helical" evidence="1">
    <location>
        <begin position="344"/>
        <end position="361"/>
    </location>
</feature>
<feature type="transmembrane region" description="Helical" evidence="1">
    <location>
        <begin position="307"/>
        <end position="323"/>
    </location>
</feature>
<evidence type="ECO:0000313" key="2">
    <source>
        <dbReference type="EMBL" id="KAE8693913.1"/>
    </source>
</evidence>
<keyword evidence="1" id="KW-0472">Membrane</keyword>
<evidence type="ECO:0000313" key="3">
    <source>
        <dbReference type="Proteomes" id="UP000436088"/>
    </source>
</evidence>
<keyword evidence="1" id="KW-1133">Transmembrane helix</keyword>
<dbReference type="AlphaFoldDB" id="A0A6A2ZQ35"/>
<organism evidence="2 3">
    <name type="scientific">Hibiscus syriacus</name>
    <name type="common">Rose of Sharon</name>
    <dbReference type="NCBI Taxonomy" id="106335"/>
    <lineage>
        <taxon>Eukaryota</taxon>
        <taxon>Viridiplantae</taxon>
        <taxon>Streptophyta</taxon>
        <taxon>Embryophyta</taxon>
        <taxon>Tracheophyta</taxon>
        <taxon>Spermatophyta</taxon>
        <taxon>Magnoliopsida</taxon>
        <taxon>eudicotyledons</taxon>
        <taxon>Gunneridae</taxon>
        <taxon>Pentapetalae</taxon>
        <taxon>rosids</taxon>
        <taxon>malvids</taxon>
        <taxon>Malvales</taxon>
        <taxon>Malvaceae</taxon>
        <taxon>Malvoideae</taxon>
        <taxon>Hibiscus</taxon>
    </lineage>
</organism>
<dbReference type="Proteomes" id="UP000436088">
    <property type="component" value="Unassembled WGS sequence"/>
</dbReference>
<comment type="caution">
    <text evidence="2">The sequence shown here is derived from an EMBL/GenBank/DDBJ whole genome shotgun (WGS) entry which is preliminary data.</text>
</comment>
<keyword evidence="3" id="KW-1185">Reference proteome</keyword>
<dbReference type="PANTHER" id="PTHR36617:SF5">
    <property type="entry name" value="OS05G0421675 PROTEIN"/>
    <property type="match status" value="1"/>
</dbReference>
<evidence type="ECO:0000256" key="1">
    <source>
        <dbReference type="SAM" id="Phobius"/>
    </source>
</evidence>
<accession>A0A6A2ZQ35</accession>
<protein>
    <submittedName>
        <fullName evidence="2">Uncharacterized protein</fullName>
    </submittedName>
</protein>